<accession>A0AC61S359</accession>
<evidence type="ECO:0000313" key="1">
    <source>
        <dbReference type="EMBL" id="THG44298.1"/>
    </source>
</evidence>
<name>A0AC61S359_9BACT</name>
<reference evidence="1" key="1">
    <citation type="submission" date="2019-04" db="EMBL/GenBank/DDBJ databases">
        <title>Microbes associate with the intestines of laboratory mice.</title>
        <authorList>
            <person name="Navarre W."/>
            <person name="Wong E."/>
            <person name="Huang K.C."/>
            <person name="Tropini C."/>
            <person name="Ng K."/>
            <person name="Yu B."/>
        </authorList>
    </citation>
    <scope>NUCLEOTIDE SEQUENCE</scope>
    <source>
        <strain evidence="1">NM86_A22</strain>
    </source>
</reference>
<dbReference type="EMBL" id="SSTG01000164">
    <property type="protein sequence ID" value="THG44298.1"/>
    <property type="molecule type" value="Genomic_DNA"/>
</dbReference>
<sequence>MQLQLDGTYKSSRTDNSNPSYPYVYTNVMTVEKIMGYYRSLKIDRWENQDYLWTLILKRK</sequence>
<protein>
    <submittedName>
        <fullName evidence="1">Uncharacterized protein</fullName>
    </submittedName>
</protein>
<evidence type="ECO:0000313" key="2">
    <source>
        <dbReference type="Proteomes" id="UP000305401"/>
    </source>
</evidence>
<comment type="caution">
    <text evidence="1">The sequence shown here is derived from an EMBL/GenBank/DDBJ whole genome shotgun (WGS) entry which is preliminary data.</text>
</comment>
<proteinExistence type="predicted"/>
<dbReference type="Proteomes" id="UP000305401">
    <property type="component" value="Unassembled WGS sequence"/>
</dbReference>
<keyword evidence="2" id="KW-1185">Reference proteome</keyword>
<organism evidence="1 2">
    <name type="scientific">Muribaculum caecicola</name>
    <dbReference type="NCBI Taxonomy" id="3038144"/>
    <lineage>
        <taxon>Bacteria</taxon>
        <taxon>Pseudomonadati</taxon>
        <taxon>Bacteroidota</taxon>
        <taxon>Bacteroidia</taxon>
        <taxon>Bacteroidales</taxon>
        <taxon>Muribaculaceae</taxon>
        <taxon>Muribaculum</taxon>
    </lineage>
</organism>
<gene>
    <name evidence="1" type="ORF">E5990_09805</name>
</gene>